<comment type="caution">
    <text evidence="2">The sequence shown here is derived from an EMBL/GenBank/DDBJ whole genome shotgun (WGS) entry which is preliminary data.</text>
</comment>
<organism evidence="2 3">
    <name type="scientific">Botrytis porri</name>
    <dbReference type="NCBI Taxonomy" id="87229"/>
    <lineage>
        <taxon>Eukaryota</taxon>
        <taxon>Fungi</taxon>
        <taxon>Dikarya</taxon>
        <taxon>Ascomycota</taxon>
        <taxon>Pezizomycotina</taxon>
        <taxon>Leotiomycetes</taxon>
        <taxon>Helotiales</taxon>
        <taxon>Sclerotiniaceae</taxon>
        <taxon>Botrytis</taxon>
    </lineage>
</organism>
<feature type="compositionally biased region" description="Polar residues" evidence="1">
    <location>
        <begin position="1"/>
        <end position="10"/>
    </location>
</feature>
<evidence type="ECO:0000313" key="2">
    <source>
        <dbReference type="EMBL" id="TGO81032.1"/>
    </source>
</evidence>
<dbReference type="EMBL" id="PQXO01001396">
    <property type="protein sequence ID" value="TGO81032.1"/>
    <property type="molecule type" value="Genomic_DNA"/>
</dbReference>
<keyword evidence="3" id="KW-1185">Reference proteome</keyword>
<evidence type="ECO:0000313" key="3">
    <source>
        <dbReference type="Proteomes" id="UP000297280"/>
    </source>
</evidence>
<proteinExistence type="predicted"/>
<gene>
    <name evidence="2" type="ORF">BPOR_1404g00020</name>
</gene>
<feature type="region of interest" description="Disordered" evidence="1">
    <location>
        <begin position="1"/>
        <end position="20"/>
    </location>
</feature>
<protein>
    <submittedName>
        <fullName evidence="2">Uncharacterized protein</fullName>
    </submittedName>
</protein>
<dbReference type="AlphaFoldDB" id="A0A4Z1KBX4"/>
<accession>A0A4Z1KBX4</accession>
<dbReference type="Proteomes" id="UP000297280">
    <property type="component" value="Unassembled WGS sequence"/>
</dbReference>
<evidence type="ECO:0000256" key="1">
    <source>
        <dbReference type="SAM" id="MobiDB-lite"/>
    </source>
</evidence>
<sequence length="83" mass="9194">MKTFRLSNASDLARETKSRSTITRHDLDAKNTAMLCNTSGYYVAATVAYEKTNTKARKSKTAKQNCKAKTRCANFFGPFPAGH</sequence>
<reference evidence="2 3" key="1">
    <citation type="submission" date="2017-12" db="EMBL/GenBank/DDBJ databases">
        <title>Comparative genomics of Botrytis spp.</title>
        <authorList>
            <person name="Valero-Jimenez C.A."/>
            <person name="Tapia P."/>
            <person name="Veloso J."/>
            <person name="Silva-Moreno E."/>
            <person name="Staats M."/>
            <person name="Valdes J.H."/>
            <person name="Van Kan J.A.L."/>
        </authorList>
    </citation>
    <scope>NUCLEOTIDE SEQUENCE [LARGE SCALE GENOMIC DNA]</scope>
    <source>
        <strain evidence="2 3">MUCL3349</strain>
    </source>
</reference>
<name>A0A4Z1KBX4_9HELO</name>